<dbReference type="InterPro" id="IPR017927">
    <property type="entry name" value="FAD-bd_FR_type"/>
</dbReference>
<evidence type="ECO:0000256" key="1">
    <source>
        <dbReference type="ARBA" id="ARBA00023002"/>
    </source>
</evidence>
<dbReference type="NCBIfam" id="NF005963">
    <property type="entry name" value="PRK08051.1"/>
    <property type="match status" value="1"/>
</dbReference>
<evidence type="ECO:0000256" key="2">
    <source>
        <dbReference type="ARBA" id="ARBA00023223"/>
    </source>
</evidence>
<dbReference type="PANTHER" id="PTHR47354">
    <property type="entry name" value="NADH OXIDOREDUCTASE HCR"/>
    <property type="match status" value="1"/>
</dbReference>
<dbReference type="InterPro" id="IPR039261">
    <property type="entry name" value="FNR_nucleotide-bd"/>
</dbReference>
<evidence type="ECO:0000259" key="5">
    <source>
        <dbReference type="PROSITE" id="PS51384"/>
    </source>
</evidence>
<dbReference type="EC" id="1.5.1.41" evidence="6"/>
<keyword evidence="7" id="KW-1185">Reference proteome</keyword>
<dbReference type="EC" id="1.16.1.3" evidence="6"/>
<organism evidence="6 7">
    <name type="scientific">Motilimonas pumila</name>
    <dbReference type="NCBI Taxonomy" id="2303987"/>
    <lineage>
        <taxon>Bacteria</taxon>
        <taxon>Pseudomonadati</taxon>
        <taxon>Pseudomonadota</taxon>
        <taxon>Gammaproteobacteria</taxon>
        <taxon>Alteromonadales</taxon>
        <taxon>Alteromonadales genera incertae sedis</taxon>
        <taxon>Motilimonas</taxon>
    </lineage>
</organism>
<dbReference type="Proteomes" id="UP000283255">
    <property type="component" value="Unassembled WGS sequence"/>
</dbReference>
<keyword evidence="1 6" id="KW-0560">Oxidoreductase</keyword>
<dbReference type="InterPro" id="IPR001709">
    <property type="entry name" value="Flavoprot_Pyr_Nucl_cyt_Rdtase"/>
</dbReference>
<dbReference type="Gene3D" id="3.40.50.80">
    <property type="entry name" value="Nucleotide-binding domain of ferredoxin-NADP reductase (FNR) module"/>
    <property type="match status" value="1"/>
</dbReference>
<dbReference type="PRINTS" id="PR00410">
    <property type="entry name" value="PHEHYDRXLASE"/>
</dbReference>
<dbReference type="EMBL" id="QZCH01000002">
    <property type="protein sequence ID" value="RJG50478.1"/>
    <property type="molecule type" value="Genomic_DNA"/>
</dbReference>
<keyword evidence="2" id="KW-0455">Luminescence</keyword>
<feature type="domain" description="FAD-binding FR-type" evidence="5">
    <location>
        <begin position="1"/>
        <end position="119"/>
    </location>
</feature>
<accession>A0A418YIK7</accession>
<name>A0A418YIK7_9GAMM</name>
<dbReference type="GO" id="GO:0008218">
    <property type="term" value="P:bioluminescence"/>
    <property type="evidence" value="ECO:0007669"/>
    <property type="project" value="UniProtKB-KW"/>
</dbReference>
<dbReference type="GO" id="GO:0052875">
    <property type="term" value="F:riboflavin reductase [NAD(P)H] activity"/>
    <property type="evidence" value="ECO:0007669"/>
    <property type="project" value="UniProtKB-EC"/>
</dbReference>
<dbReference type="Pfam" id="PF00175">
    <property type="entry name" value="NAD_binding_1"/>
    <property type="match status" value="1"/>
</dbReference>
<reference evidence="6 7" key="1">
    <citation type="submission" date="2018-09" db="EMBL/GenBank/DDBJ databases">
        <authorList>
            <person name="Wang F."/>
        </authorList>
    </citation>
    <scope>NUCLEOTIDE SEQUENCE [LARGE SCALE GENOMIC DNA]</scope>
    <source>
        <strain evidence="6 7">PLHSC7-2</strain>
    </source>
</reference>
<evidence type="ECO:0000256" key="3">
    <source>
        <dbReference type="ARBA" id="ARBA00034078"/>
    </source>
</evidence>
<dbReference type="InterPro" id="IPR001433">
    <property type="entry name" value="OxRdtase_FAD/NAD-bd"/>
</dbReference>
<dbReference type="PANTHER" id="PTHR47354:SF7">
    <property type="entry name" value="NAD(P)H-FLAVIN REDUCTASE"/>
    <property type="match status" value="1"/>
</dbReference>
<dbReference type="InterPro" id="IPR050415">
    <property type="entry name" value="MRET"/>
</dbReference>
<evidence type="ECO:0000313" key="6">
    <source>
        <dbReference type="EMBL" id="RJG50478.1"/>
    </source>
</evidence>
<comment type="cofactor">
    <cofactor evidence="3">
        <name>[2Fe-2S] cluster</name>
        <dbReference type="ChEBI" id="CHEBI:190135"/>
    </cofactor>
</comment>
<dbReference type="OrthoDB" id="9806195at2"/>
<dbReference type="SUPFAM" id="SSF52343">
    <property type="entry name" value="Ferredoxin reductase-like, C-terminal NADP-linked domain"/>
    <property type="match status" value="1"/>
</dbReference>
<evidence type="ECO:0000256" key="4">
    <source>
        <dbReference type="ARBA" id="ARBA00038177"/>
    </source>
</evidence>
<evidence type="ECO:0000313" key="7">
    <source>
        <dbReference type="Proteomes" id="UP000283255"/>
    </source>
</evidence>
<dbReference type="CDD" id="cd06189">
    <property type="entry name" value="flavin_oxioreductase"/>
    <property type="match status" value="1"/>
</dbReference>
<proteinExistence type="inferred from homology"/>
<dbReference type="RefSeq" id="WP_119909280.1">
    <property type="nucleotide sequence ID" value="NZ_QZCH01000002.1"/>
</dbReference>
<dbReference type="Gene3D" id="2.40.30.10">
    <property type="entry name" value="Translation factors"/>
    <property type="match status" value="1"/>
</dbReference>
<comment type="similarity">
    <text evidence="4">Belongs to the Fre/LuxG FAD/NAD(P) flavoprotein oxidoreductase family.</text>
</comment>
<dbReference type="SUPFAM" id="SSF63380">
    <property type="entry name" value="Riboflavin synthase domain-like"/>
    <property type="match status" value="1"/>
</dbReference>
<protein>
    <submittedName>
        <fullName evidence="6">NAD(P)H-flavin reductase</fullName>
        <ecNumber evidence="6">1.16.1.3</ecNumber>
        <ecNumber evidence="6">1.5.1.41</ecNumber>
    </submittedName>
</protein>
<dbReference type="InterPro" id="IPR017938">
    <property type="entry name" value="Riboflavin_synthase-like_b-brl"/>
</dbReference>
<dbReference type="AlphaFoldDB" id="A0A418YIK7"/>
<reference evidence="6 7" key="2">
    <citation type="submission" date="2019-01" db="EMBL/GenBank/DDBJ databases">
        <title>Motilimonas pumilus sp. nov., isolated from the gut of sea cucumber (Apostichopus japonicus).</title>
        <authorList>
            <person name="Wang F.-Q."/>
            <person name="Ren L.-H."/>
            <person name="Lin Y.-W."/>
            <person name="Sun G.-H."/>
            <person name="Du Z.-J."/>
            <person name="Zhao J.-X."/>
            <person name="Liu X.-J."/>
            <person name="Liu L.-J."/>
        </authorList>
    </citation>
    <scope>NUCLEOTIDE SEQUENCE [LARGE SCALE GENOMIC DNA]</scope>
    <source>
        <strain evidence="6 7">PLHSC7-2</strain>
    </source>
</reference>
<dbReference type="PRINTS" id="PR00371">
    <property type="entry name" value="FPNCR"/>
</dbReference>
<dbReference type="PROSITE" id="PS51384">
    <property type="entry name" value="FAD_FR"/>
    <property type="match status" value="1"/>
</dbReference>
<comment type="caution">
    <text evidence="6">The sequence shown here is derived from an EMBL/GenBank/DDBJ whole genome shotgun (WGS) entry which is preliminary data.</text>
</comment>
<gene>
    <name evidence="6" type="ORF">D1Z90_03080</name>
</gene>
<sequence length="233" mass="26501">MKAYSGKVVELSQFSDFVYKLVLAFEQDVEFQAGQYLTVVMGEKDKRPFSIASSPLQSRQVELHIGASEHNPYAMEVIEQAKQHGELSVEIAAGKAFYREESKRPVILIAGGTGFSYVKSIIDYCLGIDSQQDIFLYWGGKQAEHLYYRDEIEQWCKQQPKLTYVPVLEQPPQDWSGKTGLVHKAVLQDFVSLEGYDVYIAGRFEMSGAAREDFRKQGIEEAHLYGDAFEFIK</sequence>